<evidence type="ECO:0000313" key="2">
    <source>
        <dbReference type="EMBL" id="EKX33076.1"/>
    </source>
</evidence>
<dbReference type="InterPro" id="IPR000014">
    <property type="entry name" value="PAS"/>
</dbReference>
<evidence type="ECO:0000259" key="1">
    <source>
        <dbReference type="Pfam" id="PF13426"/>
    </source>
</evidence>
<dbReference type="PaxDb" id="55529-EKX33076"/>
<keyword evidence="4" id="KW-1185">Reference proteome</keyword>
<dbReference type="HOGENOM" id="CLU_626209_0_0_1"/>
<reference evidence="4" key="2">
    <citation type="submission" date="2012-11" db="EMBL/GenBank/DDBJ databases">
        <authorList>
            <person name="Kuo A."/>
            <person name="Curtis B.A."/>
            <person name="Tanifuji G."/>
            <person name="Burki F."/>
            <person name="Gruber A."/>
            <person name="Irimia M."/>
            <person name="Maruyama S."/>
            <person name="Arias M.C."/>
            <person name="Ball S.G."/>
            <person name="Gile G.H."/>
            <person name="Hirakawa Y."/>
            <person name="Hopkins J.F."/>
            <person name="Rensing S.A."/>
            <person name="Schmutz J."/>
            <person name="Symeonidi A."/>
            <person name="Elias M."/>
            <person name="Eveleigh R.J."/>
            <person name="Herman E.K."/>
            <person name="Klute M.J."/>
            <person name="Nakayama T."/>
            <person name="Obornik M."/>
            <person name="Reyes-Prieto A."/>
            <person name="Armbrust E.V."/>
            <person name="Aves S.J."/>
            <person name="Beiko R.G."/>
            <person name="Coutinho P."/>
            <person name="Dacks J.B."/>
            <person name="Durnford D.G."/>
            <person name="Fast N.M."/>
            <person name="Green B.R."/>
            <person name="Grisdale C."/>
            <person name="Hempe F."/>
            <person name="Henrissat B."/>
            <person name="Hoppner M.P."/>
            <person name="Ishida K.-I."/>
            <person name="Kim E."/>
            <person name="Koreny L."/>
            <person name="Kroth P.G."/>
            <person name="Liu Y."/>
            <person name="Malik S.-B."/>
            <person name="Maier U.G."/>
            <person name="McRose D."/>
            <person name="Mock T."/>
            <person name="Neilson J.A."/>
            <person name="Onodera N.T."/>
            <person name="Poole A.M."/>
            <person name="Pritham E.J."/>
            <person name="Richards T.A."/>
            <person name="Rocap G."/>
            <person name="Roy S.W."/>
            <person name="Sarai C."/>
            <person name="Schaack S."/>
            <person name="Shirato S."/>
            <person name="Slamovits C.H."/>
            <person name="Spencer D.F."/>
            <person name="Suzuki S."/>
            <person name="Worden A.Z."/>
            <person name="Zauner S."/>
            <person name="Barry K."/>
            <person name="Bell C."/>
            <person name="Bharti A.K."/>
            <person name="Crow J.A."/>
            <person name="Grimwood J."/>
            <person name="Kramer R."/>
            <person name="Lindquist E."/>
            <person name="Lucas S."/>
            <person name="Salamov A."/>
            <person name="McFadden G.I."/>
            <person name="Lane C.E."/>
            <person name="Keeling P.J."/>
            <person name="Gray M.W."/>
            <person name="Grigoriev I.V."/>
            <person name="Archibald J.M."/>
        </authorList>
    </citation>
    <scope>NUCLEOTIDE SEQUENCE</scope>
    <source>
        <strain evidence="4">CCMP2712</strain>
    </source>
</reference>
<evidence type="ECO:0000313" key="4">
    <source>
        <dbReference type="Proteomes" id="UP000011087"/>
    </source>
</evidence>
<dbReference type="InterPro" id="IPR035965">
    <property type="entry name" value="PAS-like_dom_sf"/>
</dbReference>
<dbReference type="Gene3D" id="3.30.450.20">
    <property type="entry name" value="PAS domain"/>
    <property type="match status" value="2"/>
</dbReference>
<dbReference type="EMBL" id="JH993157">
    <property type="protein sequence ID" value="EKX33076.1"/>
    <property type="molecule type" value="Genomic_DNA"/>
</dbReference>
<protein>
    <recommendedName>
        <fullName evidence="1">PAS domain-containing protein</fullName>
    </recommendedName>
</protein>
<dbReference type="SUPFAM" id="SSF55785">
    <property type="entry name" value="PYP-like sensor domain (PAS domain)"/>
    <property type="match status" value="2"/>
</dbReference>
<reference evidence="2 4" key="1">
    <citation type="journal article" date="2012" name="Nature">
        <title>Algal genomes reveal evolutionary mosaicism and the fate of nucleomorphs.</title>
        <authorList>
            <consortium name="DOE Joint Genome Institute"/>
            <person name="Curtis B.A."/>
            <person name="Tanifuji G."/>
            <person name="Burki F."/>
            <person name="Gruber A."/>
            <person name="Irimia M."/>
            <person name="Maruyama S."/>
            <person name="Arias M.C."/>
            <person name="Ball S.G."/>
            <person name="Gile G.H."/>
            <person name="Hirakawa Y."/>
            <person name="Hopkins J.F."/>
            <person name="Kuo A."/>
            <person name="Rensing S.A."/>
            <person name="Schmutz J."/>
            <person name="Symeonidi A."/>
            <person name="Elias M."/>
            <person name="Eveleigh R.J."/>
            <person name="Herman E.K."/>
            <person name="Klute M.J."/>
            <person name="Nakayama T."/>
            <person name="Obornik M."/>
            <person name="Reyes-Prieto A."/>
            <person name="Armbrust E.V."/>
            <person name="Aves S.J."/>
            <person name="Beiko R.G."/>
            <person name="Coutinho P."/>
            <person name="Dacks J.B."/>
            <person name="Durnford D.G."/>
            <person name="Fast N.M."/>
            <person name="Green B.R."/>
            <person name="Grisdale C.J."/>
            <person name="Hempel F."/>
            <person name="Henrissat B."/>
            <person name="Hoppner M.P."/>
            <person name="Ishida K."/>
            <person name="Kim E."/>
            <person name="Koreny L."/>
            <person name="Kroth P.G."/>
            <person name="Liu Y."/>
            <person name="Malik S.B."/>
            <person name="Maier U.G."/>
            <person name="McRose D."/>
            <person name="Mock T."/>
            <person name="Neilson J.A."/>
            <person name="Onodera N.T."/>
            <person name="Poole A.M."/>
            <person name="Pritham E.J."/>
            <person name="Richards T.A."/>
            <person name="Rocap G."/>
            <person name="Roy S.W."/>
            <person name="Sarai C."/>
            <person name="Schaack S."/>
            <person name="Shirato S."/>
            <person name="Slamovits C.H."/>
            <person name="Spencer D.F."/>
            <person name="Suzuki S."/>
            <person name="Worden A.Z."/>
            <person name="Zauner S."/>
            <person name="Barry K."/>
            <person name="Bell C."/>
            <person name="Bharti A.K."/>
            <person name="Crow J.A."/>
            <person name="Grimwood J."/>
            <person name="Kramer R."/>
            <person name="Lindquist E."/>
            <person name="Lucas S."/>
            <person name="Salamov A."/>
            <person name="McFadden G.I."/>
            <person name="Lane C.E."/>
            <person name="Keeling P.J."/>
            <person name="Gray M.W."/>
            <person name="Grigoriev I.V."/>
            <person name="Archibald J.M."/>
        </authorList>
    </citation>
    <scope>NUCLEOTIDE SEQUENCE</scope>
    <source>
        <strain evidence="2 4">CCMP2712</strain>
    </source>
</reference>
<gene>
    <name evidence="2" type="ORF">GUITHDRAFT_166555</name>
</gene>
<dbReference type="Proteomes" id="UP000011087">
    <property type="component" value="Unassembled WGS sequence"/>
</dbReference>
<dbReference type="OrthoDB" id="447251at2759"/>
<dbReference type="AlphaFoldDB" id="L1I9Z5"/>
<feature type="domain" description="PAS" evidence="1">
    <location>
        <begin position="53"/>
        <end position="136"/>
    </location>
</feature>
<dbReference type="RefSeq" id="XP_005820056.1">
    <property type="nucleotide sequence ID" value="XM_005819999.1"/>
</dbReference>
<reference evidence="3" key="3">
    <citation type="submission" date="2015-06" db="UniProtKB">
        <authorList>
            <consortium name="EnsemblProtists"/>
        </authorList>
    </citation>
    <scope>IDENTIFICATION</scope>
</reference>
<name>L1I9Z5_GUITC</name>
<dbReference type="Pfam" id="PF13426">
    <property type="entry name" value="PAS_9"/>
    <property type="match status" value="2"/>
</dbReference>
<organism evidence="2">
    <name type="scientific">Guillardia theta (strain CCMP2712)</name>
    <name type="common">Cryptophyte</name>
    <dbReference type="NCBI Taxonomy" id="905079"/>
    <lineage>
        <taxon>Eukaryota</taxon>
        <taxon>Cryptophyceae</taxon>
        <taxon>Pyrenomonadales</taxon>
        <taxon>Geminigeraceae</taxon>
        <taxon>Guillardia</taxon>
    </lineage>
</organism>
<feature type="domain" description="PAS" evidence="1">
    <location>
        <begin position="168"/>
        <end position="259"/>
    </location>
</feature>
<accession>L1I9Z5</accession>
<evidence type="ECO:0000313" key="3">
    <source>
        <dbReference type="EnsemblProtists" id="EKX33076"/>
    </source>
</evidence>
<dbReference type="KEGG" id="gtt:GUITHDRAFT_166555"/>
<dbReference type="EnsemblProtists" id="EKX33076">
    <property type="protein sequence ID" value="EKX33076"/>
    <property type="gene ID" value="GUITHDRAFT_166555"/>
</dbReference>
<dbReference type="GeneID" id="17289815"/>
<proteinExistence type="predicted"/>
<sequence length="438" mass="48800">METIFPQSVNFGWENSAYSAERPFQPAAIETMENYNGAIDFETGVSTLVVGLTAPHKIFRVSQEWLDLFKLSREEVAGRSLKLIQGPATDVRKVSMLIQAALMGKESKAAITMYTSSGNYLVLTVNSKPILENNEPVACSLTMKPADVVYSKAAMADDGMAKVVLGISQPFHVEYVSSAFTYLYGISDHQIRGRTLRMIQGPRTDLSVWASLFNEAQYGTSQFGSMFTSTIDCTEVFCDVQVYPVVNGMGVITHMMAIFNPAYDKCEWSQPQEVPAEMPYMRNTGDLVHMNTAMPPAPQEMFESKPQMFSFAPNVVPYTDNLLPSNSMMMGMENLVPDMHGMSLNFNSMESASNGAVSTVIPRRKAGQQMKDSTGPVCITLEILDMPADAEANVMGDVKLDVSNDWMRRGQDFFFEDAARKEQRFDDGWMQVENPFWL</sequence>